<feature type="region of interest" description="Disordered" evidence="1">
    <location>
        <begin position="112"/>
        <end position="135"/>
    </location>
</feature>
<reference evidence="3" key="1">
    <citation type="submission" date="2022-07" db="EMBL/GenBank/DDBJ databases">
        <title>Sphingomonas sp. nov., a novel bacterium isolated from the north slope of the Mount Everest.</title>
        <authorList>
            <person name="Cui X."/>
            <person name="Liu Y."/>
        </authorList>
    </citation>
    <scope>NUCLEOTIDE SEQUENCE</scope>
    <source>
        <strain evidence="3">S5-59</strain>
    </source>
</reference>
<keyword evidence="3" id="KW-0378">Hydrolase</keyword>
<dbReference type="InterPro" id="IPR007569">
    <property type="entry name" value="DUF559"/>
</dbReference>
<dbReference type="PANTHER" id="PTHR38590">
    <property type="entry name" value="BLL0828 PROTEIN"/>
    <property type="match status" value="1"/>
</dbReference>
<dbReference type="Gene3D" id="3.40.960.10">
    <property type="entry name" value="VSR Endonuclease"/>
    <property type="match status" value="1"/>
</dbReference>
<evidence type="ECO:0000313" key="3">
    <source>
        <dbReference type="EMBL" id="UUL82430.1"/>
    </source>
</evidence>
<accession>A0ABY5L654</accession>
<organism evidence="3 4">
    <name type="scientific">Sphingomonas qomolangmaensis</name>
    <dbReference type="NCBI Taxonomy" id="2918765"/>
    <lineage>
        <taxon>Bacteria</taxon>
        <taxon>Pseudomonadati</taxon>
        <taxon>Pseudomonadota</taxon>
        <taxon>Alphaproteobacteria</taxon>
        <taxon>Sphingomonadales</taxon>
        <taxon>Sphingomonadaceae</taxon>
        <taxon>Sphingomonas</taxon>
    </lineage>
</organism>
<dbReference type="EMBL" id="CP101740">
    <property type="protein sequence ID" value="UUL82430.1"/>
    <property type="molecule type" value="Genomic_DNA"/>
</dbReference>
<proteinExistence type="predicted"/>
<keyword evidence="4" id="KW-1185">Reference proteome</keyword>
<dbReference type="Pfam" id="PF04480">
    <property type="entry name" value="DUF559"/>
    <property type="match status" value="1"/>
</dbReference>
<evidence type="ECO:0000259" key="2">
    <source>
        <dbReference type="Pfam" id="PF04480"/>
    </source>
</evidence>
<dbReference type="RefSeq" id="WP_256506258.1">
    <property type="nucleotide sequence ID" value="NZ_CP101740.1"/>
</dbReference>
<sequence length="135" mass="15028">MDLSGPPHTKTLAKRLRRTMSLPEVLLWQQLRRRPGGQRFRRQHPAGPYVLDFYCDAVKLCIEVDGEAHSRGNRPENDAARDAWLHARGVRTLRISASDVLSNLDAVMRHIEAAARGSPPPPSLRDGPPPPAGEE</sequence>
<evidence type="ECO:0000313" key="4">
    <source>
        <dbReference type="Proteomes" id="UP001058533"/>
    </source>
</evidence>
<gene>
    <name evidence="3" type="ORF">NMP03_14860</name>
</gene>
<name>A0ABY5L654_9SPHN</name>
<dbReference type="GO" id="GO:0004519">
    <property type="term" value="F:endonuclease activity"/>
    <property type="evidence" value="ECO:0007669"/>
    <property type="project" value="UniProtKB-KW"/>
</dbReference>
<dbReference type="PANTHER" id="PTHR38590:SF1">
    <property type="entry name" value="BLL0828 PROTEIN"/>
    <property type="match status" value="1"/>
</dbReference>
<dbReference type="SUPFAM" id="SSF52980">
    <property type="entry name" value="Restriction endonuclease-like"/>
    <property type="match status" value="1"/>
</dbReference>
<evidence type="ECO:0000256" key="1">
    <source>
        <dbReference type="SAM" id="MobiDB-lite"/>
    </source>
</evidence>
<feature type="domain" description="DUF559" evidence="2">
    <location>
        <begin position="9"/>
        <end position="113"/>
    </location>
</feature>
<dbReference type="Proteomes" id="UP001058533">
    <property type="component" value="Chromosome"/>
</dbReference>
<dbReference type="InterPro" id="IPR047216">
    <property type="entry name" value="Endonuclease_DUF559_bact"/>
</dbReference>
<keyword evidence="3" id="KW-0540">Nuclease</keyword>
<feature type="compositionally biased region" description="Pro residues" evidence="1">
    <location>
        <begin position="118"/>
        <end position="135"/>
    </location>
</feature>
<dbReference type="CDD" id="cd01038">
    <property type="entry name" value="Endonuclease_DUF559"/>
    <property type="match status" value="1"/>
</dbReference>
<protein>
    <submittedName>
        <fullName evidence="3">Endonuclease domain-containing protein</fullName>
    </submittedName>
</protein>
<dbReference type="InterPro" id="IPR011335">
    <property type="entry name" value="Restrct_endonuc-II-like"/>
</dbReference>
<keyword evidence="3" id="KW-0255">Endonuclease</keyword>